<keyword evidence="10" id="KW-1185">Reference proteome</keyword>
<feature type="repeat" description="TPR" evidence="7">
    <location>
        <begin position="453"/>
        <end position="486"/>
    </location>
</feature>
<dbReference type="EMBL" id="CM010719">
    <property type="protein sequence ID" value="RZC61261.1"/>
    <property type="molecule type" value="Genomic_DNA"/>
</dbReference>
<evidence type="ECO:0000313" key="9">
    <source>
        <dbReference type="EMBL" id="RZC61261.1"/>
    </source>
</evidence>
<dbReference type="AlphaFoldDB" id="A0A4Y7JMR0"/>
<dbReference type="Pfam" id="PF13181">
    <property type="entry name" value="TPR_8"/>
    <property type="match status" value="1"/>
</dbReference>
<protein>
    <submittedName>
        <fullName evidence="9">Uncharacterized protein</fullName>
    </submittedName>
</protein>
<dbReference type="Pfam" id="PF00515">
    <property type="entry name" value="TPR_1"/>
    <property type="match status" value="1"/>
</dbReference>
<evidence type="ECO:0000256" key="4">
    <source>
        <dbReference type="ARBA" id="ARBA00023054"/>
    </source>
</evidence>
<evidence type="ECO:0000256" key="7">
    <source>
        <dbReference type="PROSITE-ProRule" id="PRU00339"/>
    </source>
</evidence>
<dbReference type="InterPro" id="IPR044961">
    <property type="entry name" value="MS5/SDI1"/>
</dbReference>
<evidence type="ECO:0000256" key="1">
    <source>
        <dbReference type="ARBA" id="ARBA00004123"/>
    </source>
</evidence>
<comment type="subcellular location">
    <subcellularLocation>
        <location evidence="1">Nucleus</location>
    </subcellularLocation>
</comment>
<sequence length="863" mass="97753">MKIDYKSFAPVNPQIIKSSLSTPLKSTPLCSEKKKNISSLTDSFHSPSNRVPVGDSPYVIKAKHVQDASKDVRMKHHNHADDFIEAIKLFRNLCSQQAQESLDDVLIDLYKRAGRMDEHIQLLGHKLQLVKDGVTKTARAVEMFCCSIEQEKSSWFHLSRALYKQVIGNLGWAYMQQEKYQLAEELYRKALSIEPDKNKQCNLAICLMHRGRITEVKSLLETVKAEPEFADSYVKSFDCATEMLSELNSGPALKPLEQKKDDSFKMETLVKVNSSSRYVVGERGLEHSDSQKENETVCRSYNLNSEATYHQLSLANDIEYNLQKEFEVFDINGEFRKSAARGGSLYSDQKKYLYSTNRHECAGNLQVLKEIPLQEDSAEKDMALVMKQAIKAIKSFRSLCSRQSQESLDNVLIDLYKKSGGIGQHIELLERKLQLLEDGGNKSRCCSVHHEKSRLLGNLGWAYMQKKNYKVADEFYRKALSLEPDEKSNECNLAICFIQKERIRIAKSLLQNHVDGGRGLVPSYMKCLDNSHPSKGQHQNHGLGGKWTGKDPRLRVSDMNGSDSSFGQDMVEKEEEKEDSLSLFSSENTIESVSEWSSSEDSSYISQETDIRLLVVDDLNDAEDTLQKQFEAVGINGEFRNYKRGTVIIVFLDASKLYVVSDSRLSYEFINPDTKVKEYRICYRNKVKCEGLHVKVEEVGEKITACEGFLTALAGNYKIAHHVCENLKQMWINEEIGSDHRFFAERLEDHSTDTDFILVTPTNMGGFQISSVKDNGVRPMVGKLLCLGSGAGLAEKIILEKLKTRNQEISTVEMLKEVVHEVCGEEKTVGGVVTVAVSEVVGESDKDKRLKTEFFRFPPLKRV</sequence>
<dbReference type="PROSITE" id="PS50293">
    <property type="entry name" value="TPR_REGION"/>
    <property type="match status" value="2"/>
</dbReference>
<reference evidence="9 10" key="1">
    <citation type="journal article" date="2018" name="Science">
        <title>The opium poppy genome and morphinan production.</title>
        <authorList>
            <person name="Guo L."/>
            <person name="Winzer T."/>
            <person name="Yang X."/>
            <person name="Li Y."/>
            <person name="Ning Z."/>
            <person name="He Z."/>
            <person name="Teodor R."/>
            <person name="Lu Y."/>
            <person name="Bowser T.A."/>
            <person name="Graham I.A."/>
            <person name="Ye K."/>
        </authorList>
    </citation>
    <scope>NUCLEOTIDE SEQUENCE [LARGE SCALE GENOMIC DNA]</scope>
    <source>
        <strain evidence="10">cv. HN1</strain>
        <tissue evidence="9">Leaves</tissue>
    </source>
</reference>
<keyword evidence="2" id="KW-0677">Repeat</keyword>
<evidence type="ECO:0000313" key="10">
    <source>
        <dbReference type="Proteomes" id="UP000316621"/>
    </source>
</evidence>
<dbReference type="PANTHER" id="PTHR36326:SF4">
    <property type="entry name" value="PROTEIN POLLENLESS 3-LIKE 1"/>
    <property type="match status" value="1"/>
</dbReference>
<dbReference type="Proteomes" id="UP000316621">
    <property type="component" value="Chromosome 5"/>
</dbReference>
<proteinExistence type="inferred from homology"/>
<evidence type="ECO:0000256" key="8">
    <source>
        <dbReference type="SAM" id="MobiDB-lite"/>
    </source>
</evidence>
<feature type="region of interest" description="Disordered" evidence="8">
    <location>
        <begin position="532"/>
        <end position="572"/>
    </location>
</feature>
<evidence type="ECO:0000256" key="6">
    <source>
        <dbReference type="ARBA" id="ARBA00025750"/>
    </source>
</evidence>
<keyword evidence="5" id="KW-0539">Nucleus</keyword>
<gene>
    <name evidence="9" type="ORF">C5167_023004</name>
</gene>
<accession>A0A4Y7JMR0</accession>
<keyword evidence="4" id="KW-0175">Coiled coil</keyword>
<organism evidence="9 10">
    <name type="scientific">Papaver somniferum</name>
    <name type="common">Opium poppy</name>
    <dbReference type="NCBI Taxonomy" id="3469"/>
    <lineage>
        <taxon>Eukaryota</taxon>
        <taxon>Viridiplantae</taxon>
        <taxon>Streptophyta</taxon>
        <taxon>Embryophyta</taxon>
        <taxon>Tracheophyta</taxon>
        <taxon>Spermatophyta</taxon>
        <taxon>Magnoliopsida</taxon>
        <taxon>Ranunculales</taxon>
        <taxon>Papaveraceae</taxon>
        <taxon>Papaveroideae</taxon>
        <taxon>Papaver</taxon>
    </lineage>
</organism>
<dbReference type="Gramene" id="RZC61261">
    <property type="protein sequence ID" value="RZC61261"/>
    <property type="gene ID" value="C5167_023004"/>
</dbReference>
<name>A0A4Y7JMR0_PAPSO</name>
<comment type="similarity">
    <text evidence="6">Belongs to the MS5 protein family.</text>
</comment>
<dbReference type="GO" id="GO:0005634">
    <property type="term" value="C:nucleus"/>
    <property type="evidence" value="ECO:0007669"/>
    <property type="project" value="UniProtKB-SubCell"/>
</dbReference>
<dbReference type="InterPro" id="IPR019734">
    <property type="entry name" value="TPR_rpt"/>
</dbReference>
<evidence type="ECO:0000256" key="3">
    <source>
        <dbReference type="ARBA" id="ARBA00022803"/>
    </source>
</evidence>
<dbReference type="SUPFAM" id="SSF48452">
    <property type="entry name" value="TPR-like"/>
    <property type="match status" value="1"/>
</dbReference>
<dbReference type="SMART" id="SM00028">
    <property type="entry name" value="TPR"/>
    <property type="match status" value="2"/>
</dbReference>
<evidence type="ECO:0000256" key="2">
    <source>
        <dbReference type="ARBA" id="ARBA00022737"/>
    </source>
</evidence>
<dbReference type="PROSITE" id="PS50005">
    <property type="entry name" value="TPR"/>
    <property type="match status" value="2"/>
</dbReference>
<feature type="repeat" description="TPR" evidence="7">
    <location>
        <begin position="164"/>
        <end position="197"/>
    </location>
</feature>
<keyword evidence="3 7" id="KW-0802">TPR repeat</keyword>
<dbReference type="InterPro" id="IPR011990">
    <property type="entry name" value="TPR-like_helical_dom_sf"/>
</dbReference>
<evidence type="ECO:0000256" key="5">
    <source>
        <dbReference type="ARBA" id="ARBA00023242"/>
    </source>
</evidence>
<dbReference type="Gene3D" id="1.25.40.10">
    <property type="entry name" value="Tetratricopeptide repeat domain"/>
    <property type="match status" value="2"/>
</dbReference>
<dbReference type="PANTHER" id="PTHR36326">
    <property type="entry name" value="PROTEIN POLLENLESS 3-LIKE 2"/>
    <property type="match status" value="1"/>
</dbReference>